<reference evidence="5" key="3">
    <citation type="submission" date="2025-09" db="UniProtKB">
        <authorList>
            <consortium name="Ensembl"/>
        </authorList>
    </citation>
    <scope>IDENTIFICATION</scope>
</reference>
<dbReference type="InterPro" id="IPR050576">
    <property type="entry name" value="Cilia_flagella_integrity"/>
</dbReference>
<dbReference type="PANTHER" id="PTHR45973">
    <property type="entry name" value="PROTEIN PHOSPHATASE 1 REGULATORY SUBUNIT SDS22-RELATED"/>
    <property type="match status" value="1"/>
</dbReference>
<dbReference type="GeneTree" id="ENSGT00940000155434"/>
<feature type="compositionally biased region" description="Basic and acidic residues" evidence="4">
    <location>
        <begin position="317"/>
        <end position="326"/>
    </location>
</feature>
<dbReference type="PANTHER" id="PTHR45973:SF36">
    <property type="entry name" value="CENTRIOLIN"/>
    <property type="match status" value="1"/>
</dbReference>
<dbReference type="Ensembl" id="ENSLCAT00010053618.1">
    <property type="protein sequence ID" value="ENSLCAP00010052259.1"/>
    <property type="gene ID" value="ENSLCAG00010024320.1"/>
</dbReference>
<dbReference type="SUPFAM" id="SSF52075">
    <property type="entry name" value="Outer arm dynein light chain 1"/>
    <property type="match status" value="1"/>
</dbReference>
<dbReference type="SMART" id="SM00369">
    <property type="entry name" value="LRR_TYP"/>
    <property type="match status" value="4"/>
</dbReference>
<dbReference type="PROSITE" id="PS51450">
    <property type="entry name" value="LRR"/>
    <property type="match status" value="4"/>
</dbReference>
<keyword evidence="6" id="KW-1185">Reference proteome</keyword>
<evidence type="ECO:0000256" key="1">
    <source>
        <dbReference type="ARBA" id="ARBA00022614"/>
    </source>
</evidence>
<protein>
    <recommendedName>
        <fullName evidence="7">Centriolin</fullName>
    </recommendedName>
</protein>
<dbReference type="SMART" id="SM00365">
    <property type="entry name" value="LRR_SD22"/>
    <property type="match status" value="3"/>
</dbReference>
<evidence type="ECO:0000256" key="4">
    <source>
        <dbReference type="SAM" id="MobiDB-lite"/>
    </source>
</evidence>
<evidence type="ECO:0008006" key="7">
    <source>
        <dbReference type="Google" id="ProtNLM"/>
    </source>
</evidence>
<dbReference type="STRING" id="8187.ENSLCAP00010052259"/>
<reference evidence="5" key="2">
    <citation type="submission" date="2025-08" db="UniProtKB">
        <authorList>
            <consortium name="Ensembl"/>
        </authorList>
    </citation>
    <scope>IDENTIFICATION</scope>
</reference>
<sequence length="364" mass="41661">SLALVRSLNLSSTGDKHIKFIENLHLCQHLQVLNLNHNLIQRMERLSCLSHLRELQLTHNHIQRIEGLENLSGLQHLNLSHNRIEHVPLWLGRKLRSLHTLHLQHNLITSLYEVSRLRSLSSLSELSVAGNPASSLPHSRLFLLYHLRSLDRLDDLSVTPEERGHAHQRFDAEELERLQREVDGSQSELSRLRAEQEAAVTRLHQQEETNRALTAQTQTQQHTHTLLQQELHTKTQLLEKTTAELTRAFHRLYELEQELTFYKIDKKLSPLPPCSAQEVDTVAESPYIGKARHVRNTITSTTRNSSSSSSLQTQEASEVHTDMESSRPLLEDCRAHQSTGQDATPAVIRDGAEYFCRKLLTVLN</sequence>
<dbReference type="Pfam" id="PF14580">
    <property type="entry name" value="LRR_9"/>
    <property type="match status" value="1"/>
</dbReference>
<keyword evidence="1" id="KW-0433">Leucine-rich repeat</keyword>
<evidence type="ECO:0000313" key="6">
    <source>
        <dbReference type="Proteomes" id="UP000314980"/>
    </source>
</evidence>
<accession>A0A4W6FP57</accession>
<keyword evidence="2" id="KW-0677">Repeat</keyword>
<dbReference type="InterPro" id="IPR003591">
    <property type="entry name" value="Leu-rich_rpt_typical-subtyp"/>
</dbReference>
<evidence type="ECO:0000313" key="5">
    <source>
        <dbReference type="Ensembl" id="ENSLCAP00010052259.1"/>
    </source>
</evidence>
<keyword evidence="3" id="KW-0175">Coiled coil</keyword>
<dbReference type="InParanoid" id="A0A4W6FP57"/>
<reference evidence="6" key="1">
    <citation type="submission" date="2015-09" db="EMBL/GenBank/DDBJ databases">
        <authorList>
            <person name="Sai Rama Sridatta P."/>
        </authorList>
    </citation>
    <scope>NUCLEOTIDE SEQUENCE [LARGE SCALE GENOMIC DNA]</scope>
</reference>
<organism evidence="5 6">
    <name type="scientific">Lates calcarifer</name>
    <name type="common">Barramundi</name>
    <name type="synonym">Holocentrus calcarifer</name>
    <dbReference type="NCBI Taxonomy" id="8187"/>
    <lineage>
        <taxon>Eukaryota</taxon>
        <taxon>Metazoa</taxon>
        <taxon>Chordata</taxon>
        <taxon>Craniata</taxon>
        <taxon>Vertebrata</taxon>
        <taxon>Euteleostomi</taxon>
        <taxon>Actinopterygii</taxon>
        <taxon>Neopterygii</taxon>
        <taxon>Teleostei</taxon>
        <taxon>Neoteleostei</taxon>
        <taxon>Acanthomorphata</taxon>
        <taxon>Carangaria</taxon>
        <taxon>Carangaria incertae sedis</taxon>
        <taxon>Centropomidae</taxon>
        <taxon>Lates</taxon>
    </lineage>
</organism>
<dbReference type="AlphaFoldDB" id="A0A4W6FP57"/>
<feature type="compositionally biased region" description="Low complexity" evidence="4">
    <location>
        <begin position="299"/>
        <end position="310"/>
    </location>
</feature>
<feature type="coiled-coil region" evidence="3">
    <location>
        <begin position="175"/>
        <end position="209"/>
    </location>
</feature>
<dbReference type="InterPro" id="IPR032675">
    <property type="entry name" value="LRR_dom_sf"/>
</dbReference>
<feature type="region of interest" description="Disordered" evidence="4">
    <location>
        <begin position="299"/>
        <end position="326"/>
    </location>
</feature>
<name>A0A4W6FP57_LATCA</name>
<evidence type="ECO:0000256" key="3">
    <source>
        <dbReference type="SAM" id="Coils"/>
    </source>
</evidence>
<dbReference type="Proteomes" id="UP000314980">
    <property type="component" value="Unassembled WGS sequence"/>
</dbReference>
<dbReference type="Gene3D" id="3.80.10.10">
    <property type="entry name" value="Ribonuclease Inhibitor"/>
    <property type="match status" value="1"/>
</dbReference>
<dbReference type="InterPro" id="IPR001611">
    <property type="entry name" value="Leu-rich_rpt"/>
</dbReference>
<proteinExistence type="predicted"/>
<evidence type="ECO:0000256" key="2">
    <source>
        <dbReference type="ARBA" id="ARBA00022737"/>
    </source>
</evidence>